<dbReference type="GO" id="GO:0005634">
    <property type="term" value="C:nucleus"/>
    <property type="evidence" value="ECO:0007669"/>
    <property type="project" value="TreeGrafter"/>
</dbReference>
<dbReference type="PANTHER" id="PTHR15492:SF1">
    <property type="entry name" value="CYCLIN-D1-BINDING PROTEIN 1"/>
    <property type="match status" value="1"/>
</dbReference>
<dbReference type="Proteomes" id="UP000233551">
    <property type="component" value="Unassembled WGS sequence"/>
</dbReference>
<dbReference type="STRING" id="22663.A0A2I0JVH0"/>
<evidence type="ECO:0000313" key="3">
    <source>
        <dbReference type="Proteomes" id="UP000233551"/>
    </source>
</evidence>
<dbReference type="InterPro" id="IPR026907">
    <property type="entry name" value="GCIP-like"/>
</dbReference>
<sequence length="350" mass="39330">MEEAEAKRLHEMYDRHFEAFGKAYQELLSTPYDDSGVVLDREVLDRIGFMIGKQALLVRTFSTSKIARPNTGFCLVASLHQKGELRATTLENCIQRIFNLLRGFFWNVHRSLYIVGPILARIFYESIKELKDCTIELLECTVACGTYGPANGWDGFPDLAIKVFNAYESFINNPKMSPAEIGIAILQVANDVEGALSEMEKKAESSTGKSNEEEGSTRNSLIEEKTVRAMAIRVVSSTVPVMKEMTCAVRIWKGTDLPGLIMVMEHLLMSSVGMKVCIDEIGTCLCPLREVRILKALICMRTSVNYITCRLQPSKHGLTEFVQKLFMLRTSMGELEDALINLFIRPSRSC</sequence>
<accession>A0A2I0JVH0</accession>
<dbReference type="AlphaFoldDB" id="A0A2I0JVH0"/>
<protein>
    <submittedName>
        <fullName evidence="2">Uncharacterized protein</fullName>
    </submittedName>
</protein>
<comment type="caution">
    <text evidence="2">The sequence shown here is derived from an EMBL/GenBank/DDBJ whole genome shotgun (WGS) entry which is preliminary data.</text>
</comment>
<feature type="region of interest" description="Disordered" evidence="1">
    <location>
        <begin position="199"/>
        <end position="219"/>
    </location>
</feature>
<name>A0A2I0JVH0_PUNGR</name>
<gene>
    <name evidence="2" type="ORF">CRG98_019330</name>
</gene>
<organism evidence="2 3">
    <name type="scientific">Punica granatum</name>
    <name type="common">Pomegranate</name>
    <dbReference type="NCBI Taxonomy" id="22663"/>
    <lineage>
        <taxon>Eukaryota</taxon>
        <taxon>Viridiplantae</taxon>
        <taxon>Streptophyta</taxon>
        <taxon>Embryophyta</taxon>
        <taxon>Tracheophyta</taxon>
        <taxon>Spermatophyta</taxon>
        <taxon>Magnoliopsida</taxon>
        <taxon>eudicotyledons</taxon>
        <taxon>Gunneridae</taxon>
        <taxon>Pentapetalae</taxon>
        <taxon>rosids</taxon>
        <taxon>malvids</taxon>
        <taxon>Myrtales</taxon>
        <taxon>Lythraceae</taxon>
        <taxon>Punica</taxon>
    </lineage>
</organism>
<dbReference type="PANTHER" id="PTHR15492">
    <property type="entry name" value="CYCLIN D1-BINDING PROTEIN 1"/>
    <property type="match status" value="1"/>
</dbReference>
<dbReference type="EMBL" id="PGOL01001170">
    <property type="protein sequence ID" value="PKI60275.1"/>
    <property type="molecule type" value="Genomic_DNA"/>
</dbReference>
<evidence type="ECO:0000313" key="2">
    <source>
        <dbReference type="EMBL" id="PKI60275.1"/>
    </source>
</evidence>
<reference evidence="2 3" key="1">
    <citation type="submission" date="2017-11" db="EMBL/GenBank/DDBJ databases">
        <title>De-novo sequencing of pomegranate (Punica granatum L.) genome.</title>
        <authorList>
            <person name="Akparov Z."/>
            <person name="Amiraslanov A."/>
            <person name="Hajiyeva S."/>
            <person name="Abbasov M."/>
            <person name="Kaur K."/>
            <person name="Hamwieh A."/>
            <person name="Solovyev V."/>
            <person name="Salamov A."/>
            <person name="Braich B."/>
            <person name="Kosarev P."/>
            <person name="Mahmoud A."/>
            <person name="Hajiyev E."/>
            <person name="Babayeva S."/>
            <person name="Izzatullayeva V."/>
            <person name="Mammadov A."/>
            <person name="Mammadov A."/>
            <person name="Sharifova S."/>
            <person name="Ojaghi J."/>
            <person name="Eynullazada K."/>
            <person name="Bayramov B."/>
            <person name="Abdulazimova A."/>
            <person name="Shahmuradov I."/>
        </authorList>
    </citation>
    <scope>NUCLEOTIDE SEQUENCE [LARGE SCALE GENOMIC DNA]</scope>
    <source>
        <strain evidence="3">cv. AG2017</strain>
        <tissue evidence="2">Leaf</tissue>
    </source>
</reference>
<evidence type="ECO:0000256" key="1">
    <source>
        <dbReference type="SAM" id="MobiDB-lite"/>
    </source>
</evidence>
<keyword evidence="3" id="KW-1185">Reference proteome</keyword>
<proteinExistence type="predicted"/>